<feature type="transmembrane region" description="Helical" evidence="3">
    <location>
        <begin position="133"/>
        <end position="156"/>
    </location>
</feature>
<dbReference type="PROSITE" id="PS00379">
    <property type="entry name" value="CDP_ALCOHOL_P_TRANSF"/>
    <property type="match status" value="1"/>
</dbReference>
<dbReference type="AlphaFoldDB" id="M1PGM5"/>
<dbReference type="Proteomes" id="UP000011721">
    <property type="component" value="Chromosome"/>
</dbReference>
<organism evidence="4 5">
    <name type="scientific">Desulfocapsa sulfexigens (strain DSM 10523 / SB164P1)</name>
    <dbReference type="NCBI Taxonomy" id="1167006"/>
    <lineage>
        <taxon>Bacteria</taxon>
        <taxon>Pseudomonadati</taxon>
        <taxon>Thermodesulfobacteriota</taxon>
        <taxon>Desulfobulbia</taxon>
        <taxon>Desulfobulbales</taxon>
        <taxon>Desulfocapsaceae</taxon>
        <taxon>Desulfocapsa</taxon>
    </lineage>
</organism>
<keyword evidence="3" id="KW-0812">Transmembrane</keyword>
<sequence length="241" mass="27747">MADKQSKITESQADAAMSLKTWWALPFIQPVSRKLVVYVVNRTSLTANHITFSAIAFRLITMSCFLTNSYPGLIIGALSYYLAYVGDCADGTVARINKQSSELGRYLDHMSDLVGDILILLCLAWSQGMLSSLWIWAMLFMHVAECYISYLMGFAVKQHKETLGTFPFFRWYNRYRQWWFQRNIKSFLSFPDYTALIFVFFPLFGMPGLGLQVGFYMLMMVVSYTIFSTFVSLHTDMKPFP</sequence>
<dbReference type="EMBL" id="CP003985">
    <property type="protein sequence ID" value="AGF78795.1"/>
    <property type="molecule type" value="Genomic_DNA"/>
</dbReference>
<accession>M1PGM5</accession>
<dbReference type="InterPro" id="IPR048254">
    <property type="entry name" value="CDP_ALCOHOL_P_TRANSF_CS"/>
</dbReference>
<protein>
    <submittedName>
        <fullName evidence="4">Phosphatidylglycerophosphate synthase</fullName>
    </submittedName>
</protein>
<dbReference type="eggNOG" id="COG0558">
    <property type="taxonomic scope" value="Bacteria"/>
</dbReference>
<keyword evidence="5" id="KW-1185">Reference proteome</keyword>
<dbReference type="STRING" id="1167006.UWK_02255"/>
<dbReference type="GO" id="GO:0008654">
    <property type="term" value="P:phospholipid biosynthetic process"/>
    <property type="evidence" value="ECO:0007669"/>
    <property type="project" value="InterPro"/>
</dbReference>
<dbReference type="GO" id="GO:0016780">
    <property type="term" value="F:phosphotransferase activity, for other substituted phosphate groups"/>
    <property type="evidence" value="ECO:0007669"/>
    <property type="project" value="InterPro"/>
</dbReference>
<dbReference type="InterPro" id="IPR043130">
    <property type="entry name" value="CDP-OH_PTrfase_TM_dom"/>
</dbReference>
<dbReference type="HOGENOM" id="CLU_1150422_0_0_7"/>
<evidence type="ECO:0000256" key="1">
    <source>
        <dbReference type="ARBA" id="ARBA00022679"/>
    </source>
</evidence>
<feature type="transmembrane region" description="Helical" evidence="3">
    <location>
        <begin position="213"/>
        <end position="233"/>
    </location>
</feature>
<dbReference type="KEGG" id="dsf:UWK_02255"/>
<dbReference type="OrthoDB" id="269185at2"/>
<evidence type="ECO:0000313" key="4">
    <source>
        <dbReference type="EMBL" id="AGF78795.1"/>
    </source>
</evidence>
<name>M1PGM5_DESSD</name>
<dbReference type="GO" id="GO:0016020">
    <property type="term" value="C:membrane"/>
    <property type="evidence" value="ECO:0007669"/>
    <property type="project" value="InterPro"/>
</dbReference>
<evidence type="ECO:0000256" key="2">
    <source>
        <dbReference type="RuleBase" id="RU003750"/>
    </source>
</evidence>
<comment type="similarity">
    <text evidence="2">Belongs to the CDP-alcohol phosphatidyltransferase class-I family.</text>
</comment>
<evidence type="ECO:0000313" key="5">
    <source>
        <dbReference type="Proteomes" id="UP000011721"/>
    </source>
</evidence>
<keyword evidence="3" id="KW-1133">Transmembrane helix</keyword>
<proteinExistence type="inferred from homology"/>
<feature type="transmembrane region" description="Helical" evidence="3">
    <location>
        <begin position="186"/>
        <end position="207"/>
    </location>
</feature>
<keyword evidence="3" id="KW-0472">Membrane</keyword>
<dbReference type="Pfam" id="PF01066">
    <property type="entry name" value="CDP-OH_P_transf"/>
    <property type="match status" value="1"/>
</dbReference>
<dbReference type="RefSeq" id="WP_015404483.1">
    <property type="nucleotide sequence ID" value="NC_020304.1"/>
</dbReference>
<gene>
    <name evidence="4" type="ordered locus">UWK_02255</name>
</gene>
<keyword evidence="1 2" id="KW-0808">Transferase</keyword>
<evidence type="ECO:0000256" key="3">
    <source>
        <dbReference type="SAM" id="Phobius"/>
    </source>
</evidence>
<dbReference type="InterPro" id="IPR000462">
    <property type="entry name" value="CDP-OH_P_trans"/>
</dbReference>
<reference evidence="5" key="1">
    <citation type="journal article" date="2013" name="Stand. Genomic Sci.">
        <title>Complete genome sequence of Desulfocapsa sulfexigens, a marine deltaproteobacterium specialized in disproportionating inorganic sulfur compounds.</title>
        <authorList>
            <person name="Finster K.W."/>
            <person name="Kjeldsen K.U."/>
            <person name="Kube M."/>
            <person name="Reinhardt R."/>
            <person name="Mussmann M."/>
            <person name="Amann R."/>
            <person name="Schreiber L."/>
        </authorList>
    </citation>
    <scope>NUCLEOTIDE SEQUENCE [LARGE SCALE GENOMIC DNA]</scope>
    <source>
        <strain evidence="5">DSM 10523 / SB164P1</strain>
    </source>
</reference>
<dbReference type="Gene3D" id="1.20.120.1760">
    <property type="match status" value="1"/>
</dbReference>